<keyword evidence="1" id="KW-1133">Transmembrane helix</keyword>
<protein>
    <submittedName>
        <fullName evidence="3">Uncharacterized protein</fullName>
    </submittedName>
</protein>
<name>A0A815I412_9BILA</name>
<sequence>MTQPSISMFALYLRILIVFFVLIICINNNYVLANDQITLINDNNDDQLTDVEDSMSENIELVRRGVWSRLFRTEVNPARLDSRSSYSPTSLNYASSSGPIHIIPFDKRTIPIELQKALYAHGIVGRRR</sequence>
<feature type="transmembrane region" description="Helical" evidence="1">
    <location>
        <begin position="6"/>
        <end position="26"/>
    </location>
</feature>
<comment type="caution">
    <text evidence="3">The sequence shown here is derived from an EMBL/GenBank/DDBJ whole genome shotgun (WGS) entry which is preliminary data.</text>
</comment>
<proteinExistence type="predicted"/>
<dbReference type="EMBL" id="CAJNOI010000902">
    <property type="protein sequence ID" value="CAF1360383.1"/>
    <property type="molecule type" value="Genomic_DNA"/>
</dbReference>
<dbReference type="EMBL" id="CAJNOM010000188">
    <property type="protein sequence ID" value="CAF1199640.1"/>
    <property type="molecule type" value="Genomic_DNA"/>
</dbReference>
<evidence type="ECO:0000313" key="4">
    <source>
        <dbReference type="Proteomes" id="UP000663832"/>
    </source>
</evidence>
<evidence type="ECO:0000256" key="1">
    <source>
        <dbReference type="SAM" id="Phobius"/>
    </source>
</evidence>
<reference evidence="3" key="1">
    <citation type="submission" date="2021-02" db="EMBL/GenBank/DDBJ databases">
        <authorList>
            <person name="Nowell W R."/>
        </authorList>
    </citation>
    <scope>NUCLEOTIDE SEQUENCE</scope>
</reference>
<organism evidence="3 5">
    <name type="scientific">Adineta steineri</name>
    <dbReference type="NCBI Taxonomy" id="433720"/>
    <lineage>
        <taxon>Eukaryota</taxon>
        <taxon>Metazoa</taxon>
        <taxon>Spiralia</taxon>
        <taxon>Gnathifera</taxon>
        <taxon>Rotifera</taxon>
        <taxon>Eurotatoria</taxon>
        <taxon>Bdelloidea</taxon>
        <taxon>Adinetida</taxon>
        <taxon>Adinetidae</taxon>
        <taxon>Adineta</taxon>
    </lineage>
</organism>
<evidence type="ECO:0000313" key="5">
    <source>
        <dbReference type="Proteomes" id="UP000663877"/>
    </source>
</evidence>
<keyword evidence="1" id="KW-0812">Transmembrane</keyword>
<dbReference type="Proteomes" id="UP000663877">
    <property type="component" value="Unassembled WGS sequence"/>
</dbReference>
<evidence type="ECO:0000313" key="3">
    <source>
        <dbReference type="EMBL" id="CAF1360383.1"/>
    </source>
</evidence>
<dbReference type="OrthoDB" id="10053633at2759"/>
<dbReference type="AlphaFoldDB" id="A0A815I412"/>
<keyword evidence="1" id="KW-0472">Membrane</keyword>
<gene>
    <name evidence="3" type="ORF">BJG266_LOCUS35461</name>
    <name evidence="2" type="ORF">QVE165_LOCUS25732</name>
</gene>
<dbReference type="Proteomes" id="UP000663832">
    <property type="component" value="Unassembled WGS sequence"/>
</dbReference>
<keyword evidence="4" id="KW-1185">Reference proteome</keyword>
<accession>A0A815I412</accession>
<evidence type="ECO:0000313" key="2">
    <source>
        <dbReference type="EMBL" id="CAF1199640.1"/>
    </source>
</evidence>